<keyword evidence="3" id="KW-0472">Membrane</keyword>
<dbReference type="Pfam" id="PF13505">
    <property type="entry name" value="OMP_b-brl"/>
    <property type="match status" value="1"/>
</dbReference>
<proteinExistence type="inferred from homology"/>
<evidence type="ECO:0000256" key="2">
    <source>
        <dbReference type="ARBA" id="ARBA00022729"/>
    </source>
</evidence>
<evidence type="ECO:0000256" key="5">
    <source>
        <dbReference type="SAM" id="SignalP"/>
    </source>
</evidence>
<comment type="similarity">
    <text evidence="4">Belongs to the Omp25/RopB family.</text>
</comment>
<comment type="subcellular location">
    <subcellularLocation>
        <location evidence="1">Membrane</location>
    </subcellularLocation>
</comment>
<feature type="chain" id="PRO_5033067631" evidence="5">
    <location>
        <begin position="24"/>
        <end position="282"/>
    </location>
</feature>
<accession>A0A845B6Z0</accession>
<keyword evidence="2 5" id="KW-0732">Signal</keyword>
<dbReference type="InterPro" id="IPR027385">
    <property type="entry name" value="Beta-barrel_OMP"/>
</dbReference>
<dbReference type="Proteomes" id="UP000431922">
    <property type="component" value="Unassembled WGS sequence"/>
</dbReference>
<dbReference type="RefSeq" id="WP_160756852.1">
    <property type="nucleotide sequence ID" value="NZ_WTYL01000003.1"/>
</dbReference>
<evidence type="ECO:0000313" key="8">
    <source>
        <dbReference type="Proteomes" id="UP000431922"/>
    </source>
</evidence>
<evidence type="ECO:0000256" key="1">
    <source>
        <dbReference type="ARBA" id="ARBA00004370"/>
    </source>
</evidence>
<gene>
    <name evidence="7" type="ORF">GRI65_12315</name>
</gene>
<dbReference type="OrthoDB" id="9815357at2"/>
<dbReference type="GO" id="GO:0016020">
    <property type="term" value="C:membrane"/>
    <property type="evidence" value="ECO:0007669"/>
    <property type="project" value="UniProtKB-SubCell"/>
</dbReference>
<reference evidence="7 8" key="1">
    <citation type="submission" date="2019-12" db="EMBL/GenBank/DDBJ databases">
        <title>Genomic-based taxomic classification of the family Erythrobacteraceae.</title>
        <authorList>
            <person name="Xu L."/>
        </authorList>
    </citation>
    <scope>NUCLEOTIDE SEQUENCE [LARGE SCALE GENOMIC DNA]</scope>
    <source>
        <strain evidence="7 8">KCTC 42453</strain>
    </source>
</reference>
<dbReference type="InterPro" id="IPR051692">
    <property type="entry name" value="OMP-like"/>
</dbReference>
<dbReference type="PANTHER" id="PTHR34001">
    <property type="entry name" value="BLL7405 PROTEIN"/>
    <property type="match status" value="1"/>
</dbReference>
<feature type="domain" description="Outer membrane protein beta-barrel" evidence="6">
    <location>
        <begin position="12"/>
        <end position="238"/>
    </location>
</feature>
<dbReference type="Gene3D" id="2.40.160.20">
    <property type="match status" value="1"/>
</dbReference>
<feature type="signal peptide" evidence="5">
    <location>
        <begin position="1"/>
        <end position="23"/>
    </location>
</feature>
<dbReference type="PANTHER" id="PTHR34001:SF3">
    <property type="entry name" value="BLL7405 PROTEIN"/>
    <property type="match status" value="1"/>
</dbReference>
<name>A0A845B6Z0_9SPHN</name>
<dbReference type="SUPFAM" id="SSF56925">
    <property type="entry name" value="OMPA-like"/>
    <property type="match status" value="1"/>
</dbReference>
<keyword evidence="8" id="KW-1185">Reference proteome</keyword>
<evidence type="ECO:0000256" key="3">
    <source>
        <dbReference type="ARBA" id="ARBA00023136"/>
    </source>
</evidence>
<evidence type="ECO:0000313" key="7">
    <source>
        <dbReference type="EMBL" id="MXP45232.1"/>
    </source>
</evidence>
<dbReference type="EMBL" id="WTYL01000003">
    <property type="protein sequence ID" value="MXP45232.1"/>
    <property type="molecule type" value="Genomic_DNA"/>
</dbReference>
<protein>
    <submittedName>
        <fullName evidence="7">Outer membrane beta-barrel protein</fullName>
    </submittedName>
</protein>
<organism evidence="7 8">
    <name type="scientific">Allopontixanthobacter sediminis</name>
    <dbReference type="NCBI Taxonomy" id="1689985"/>
    <lineage>
        <taxon>Bacteria</taxon>
        <taxon>Pseudomonadati</taxon>
        <taxon>Pseudomonadota</taxon>
        <taxon>Alphaproteobacteria</taxon>
        <taxon>Sphingomonadales</taxon>
        <taxon>Erythrobacteraceae</taxon>
        <taxon>Allopontixanthobacter</taxon>
    </lineage>
</organism>
<evidence type="ECO:0000256" key="4">
    <source>
        <dbReference type="ARBA" id="ARBA00038306"/>
    </source>
</evidence>
<sequence>MKKVLIITGAVSALAVGAMPAAAQDTSPVYFDGIYIGGAGGYDIQSNDGGDTLVFDTDQNGVYGDSVNTTTGANAFSPGFCNGRAIGSTAAAGCTSDEDDWAYAARIGADTRMGGGPVVVGVLLEGSRSNAVDYSTGFSTTPASYTTIRELDYAISARGRLGFSPGDGRGLFYLTGGASYAKIDHEFETTNGANSFTLNDDNDMVWGWQAGAGAELMLTQNIGIGLEYLYSRYDDDKSSVAVGPGSAGPTNPFLIVSGGTNLRPSDTDFEMQSLRGTVSFHF</sequence>
<evidence type="ECO:0000259" key="6">
    <source>
        <dbReference type="Pfam" id="PF13505"/>
    </source>
</evidence>
<dbReference type="AlphaFoldDB" id="A0A845B6Z0"/>
<dbReference type="InterPro" id="IPR011250">
    <property type="entry name" value="OMP/PagP_B-barrel"/>
</dbReference>
<comment type="caution">
    <text evidence="7">The sequence shown here is derived from an EMBL/GenBank/DDBJ whole genome shotgun (WGS) entry which is preliminary data.</text>
</comment>